<dbReference type="AlphaFoldDB" id="A0A0W0STD1"/>
<evidence type="ECO:0000313" key="2">
    <source>
        <dbReference type="Proteomes" id="UP000054742"/>
    </source>
</evidence>
<dbReference type="PATRIC" id="fig|29422.6.peg.604"/>
<dbReference type="STRING" id="29422.Lbru_0575"/>
<sequence length="66" mass="7842">MKYKYTAKIHLDDGKMAKKHGDKISKLMEWMQDEAQKNFCTVNGEIIDNKLHRIIKHFQYSPFDAI</sequence>
<accession>A0A0W0STD1</accession>
<proteinExistence type="predicted"/>
<dbReference type="EMBL" id="LNXV01000004">
    <property type="protein sequence ID" value="KTC86634.1"/>
    <property type="molecule type" value="Genomic_DNA"/>
</dbReference>
<gene>
    <name evidence="1" type="ORF">Lbru_0575</name>
</gene>
<organism evidence="1 2">
    <name type="scientific">Legionella brunensis</name>
    <dbReference type="NCBI Taxonomy" id="29422"/>
    <lineage>
        <taxon>Bacteria</taxon>
        <taxon>Pseudomonadati</taxon>
        <taxon>Pseudomonadota</taxon>
        <taxon>Gammaproteobacteria</taxon>
        <taxon>Legionellales</taxon>
        <taxon>Legionellaceae</taxon>
        <taxon>Legionella</taxon>
    </lineage>
</organism>
<dbReference type="RefSeq" id="WP_058440670.1">
    <property type="nucleotide sequence ID" value="NZ_CAAAHU010000007.1"/>
</dbReference>
<name>A0A0W0STD1_9GAMM</name>
<evidence type="ECO:0000313" key="1">
    <source>
        <dbReference type="EMBL" id="KTC86634.1"/>
    </source>
</evidence>
<reference evidence="1 2" key="1">
    <citation type="submission" date="2015-11" db="EMBL/GenBank/DDBJ databases">
        <title>Genomic analysis of 38 Legionella species identifies large and diverse effector repertoires.</title>
        <authorList>
            <person name="Burstein D."/>
            <person name="Amaro F."/>
            <person name="Zusman T."/>
            <person name="Lifshitz Z."/>
            <person name="Cohen O."/>
            <person name="Gilbert J.A."/>
            <person name="Pupko T."/>
            <person name="Shuman H.A."/>
            <person name="Segal G."/>
        </authorList>
    </citation>
    <scope>NUCLEOTIDE SEQUENCE [LARGE SCALE GENOMIC DNA]</scope>
    <source>
        <strain evidence="1 2">ATCC 43878</strain>
    </source>
</reference>
<protein>
    <submittedName>
        <fullName evidence="1">Uncharacterized protein</fullName>
    </submittedName>
</protein>
<dbReference type="Proteomes" id="UP000054742">
    <property type="component" value="Unassembled WGS sequence"/>
</dbReference>
<comment type="caution">
    <text evidence="1">The sequence shown here is derived from an EMBL/GenBank/DDBJ whole genome shotgun (WGS) entry which is preliminary data.</text>
</comment>
<dbReference type="OrthoDB" id="5643781at2"/>
<keyword evidence="2" id="KW-1185">Reference proteome</keyword>